<organism evidence="12 13">
    <name type="scientific">Micractinium conductrix</name>
    <dbReference type="NCBI Taxonomy" id="554055"/>
    <lineage>
        <taxon>Eukaryota</taxon>
        <taxon>Viridiplantae</taxon>
        <taxon>Chlorophyta</taxon>
        <taxon>core chlorophytes</taxon>
        <taxon>Trebouxiophyceae</taxon>
        <taxon>Chlorellales</taxon>
        <taxon>Chlorellaceae</taxon>
        <taxon>Chlorella clade</taxon>
        <taxon>Micractinium</taxon>
    </lineage>
</organism>
<dbReference type="InterPro" id="IPR023058">
    <property type="entry name" value="PPIase_PpiC_CS"/>
</dbReference>
<comment type="caution">
    <text evidence="12">The sequence shown here is derived from an EMBL/GenBank/DDBJ whole genome shotgun (WGS) entry which is preliminary data.</text>
</comment>
<evidence type="ECO:0000313" key="12">
    <source>
        <dbReference type="EMBL" id="PSC76051.1"/>
    </source>
</evidence>
<gene>
    <name evidence="12" type="primary">g383</name>
    <name evidence="12" type="ORF">C2E20_0383</name>
</gene>
<evidence type="ECO:0000256" key="9">
    <source>
        <dbReference type="ARBA" id="ARBA00076027"/>
    </source>
</evidence>
<dbReference type="GO" id="GO:0003755">
    <property type="term" value="F:peptidyl-prolyl cis-trans isomerase activity"/>
    <property type="evidence" value="ECO:0007669"/>
    <property type="project" value="UniProtKB-KW"/>
</dbReference>
<evidence type="ECO:0000256" key="10">
    <source>
        <dbReference type="PROSITE-ProRule" id="PRU00278"/>
    </source>
</evidence>
<keyword evidence="4 10" id="KW-0697">Rotamase</keyword>
<accession>A0A2P6VPN5</accession>
<feature type="domain" description="PpiC" evidence="11">
    <location>
        <begin position="2"/>
        <end position="116"/>
    </location>
</feature>
<dbReference type="PANTHER" id="PTHR10657:SF4">
    <property type="entry name" value="PEPTIDYL-PROLYL CIS-TRANS ISOMERASE-RELATED"/>
    <property type="match status" value="1"/>
</dbReference>
<evidence type="ECO:0000256" key="6">
    <source>
        <dbReference type="ARBA" id="ARBA00054757"/>
    </source>
</evidence>
<keyword evidence="13" id="KW-1185">Reference proteome</keyword>
<evidence type="ECO:0000256" key="4">
    <source>
        <dbReference type="ARBA" id="ARBA00023110"/>
    </source>
</evidence>
<reference evidence="12 13" key="1">
    <citation type="journal article" date="2018" name="Plant J.">
        <title>Genome sequences of Chlorella sorokiniana UTEX 1602 and Micractinium conductrix SAG 241.80: implications to maltose excretion by a green alga.</title>
        <authorList>
            <person name="Arriola M.B."/>
            <person name="Velmurugan N."/>
            <person name="Zhang Y."/>
            <person name="Plunkett M.H."/>
            <person name="Hondzo H."/>
            <person name="Barney B.M."/>
        </authorList>
    </citation>
    <scope>NUCLEOTIDE SEQUENCE [LARGE SCALE GENOMIC DNA]</scope>
    <source>
        <strain evidence="12 13">SAG 241.80</strain>
    </source>
</reference>
<dbReference type="GO" id="GO:0005634">
    <property type="term" value="C:nucleus"/>
    <property type="evidence" value="ECO:0007669"/>
    <property type="project" value="TreeGrafter"/>
</dbReference>
<dbReference type="EMBL" id="LHPF02000001">
    <property type="protein sequence ID" value="PSC76051.1"/>
    <property type="molecule type" value="Genomic_DNA"/>
</dbReference>
<dbReference type="Pfam" id="PF00639">
    <property type="entry name" value="Rotamase"/>
    <property type="match status" value="1"/>
</dbReference>
<protein>
    <recommendedName>
        <fullName evidence="8">Peptidyl-prolyl cis-trans isomerase Pin1</fullName>
        <ecNumber evidence="3">5.2.1.8</ecNumber>
    </recommendedName>
    <alternativeName>
        <fullName evidence="7">Peptidyl-prolyl cis-trans isomerase pin1</fullName>
    </alternativeName>
    <alternativeName>
        <fullName evidence="9">Rotamase Pin1</fullName>
    </alternativeName>
</protein>
<dbReference type="AlphaFoldDB" id="A0A2P6VPN5"/>
<evidence type="ECO:0000256" key="1">
    <source>
        <dbReference type="ARBA" id="ARBA00000971"/>
    </source>
</evidence>
<evidence type="ECO:0000256" key="3">
    <source>
        <dbReference type="ARBA" id="ARBA00013194"/>
    </source>
</evidence>
<comment type="similarity">
    <text evidence="2">Belongs to the PpiC/parvulin rotamase family.</text>
</comment>
<comment type="function">
    <text evidence="6">Prolyl cis/trans isomerase with specificity for phospho-Ser-Pro bonds.</text>
</comment>
<dbReference type="InterPro" id="IPR016084">
    <property type="entry name" value="Haem_Oase-like_multi-hlx"/>
</dbReference>
<dbReference type="InterPro" id="IPR000297">
    <property type="entry name" value="PPIase_PpiC"/>
</dbReference>
<evidence type="ECO:0000256" key="2">
    <source>
        <dbReference type="ARBA" id="ARBA00007656"/>
    </source>
</evidence>
<dbReference type="PROSITE" id="PS50198">
    <property type="entry name" value="PPIC_PPIASE_2"/>
    <property type="match status" value="1"/>
</dbReference>
<dbReference type="SUPFAM" id="SSF54534">
    <property type="entry name" value="FKBP-like"/>
    <property type="match status" value="1"/>
</dbReference>
<dbReference type="PANTHER" id="PTHR10657">
    <property type="entry name" value="PEPTIDYL-PROLYL CIS-TRANS ISOMERASE"/>
    <property type="match status" value="1"/>
</dbReference>
<dbReference type="Proteomes" id="UP000239649">
    <property type="component" value="Unassembled WGS sequence"/>
</dbReference>
<dbReference type="GO" id="GO:0005829">
    <property type="term" value="C:cytosol"/>
    <property type="evidence" value="ECO:0007669"/>
    <property type="project" value="TreeGrafter"/>
</dbReference>
<dbReference type="EC" id="5.2.1.8" evidence="3"/>
<dbReference type="InterPro" id="IPR051370">
    <property type="entry name" value="PPIase_Pin1"/>
</dbReference>
<dbReference type="PROSITE" id="PS01096">
    <property type="entry name" value="PPIC_PPIASE_1"/>
    <property type="match status" value="1"/>
</dbReference>
<dbReference type="OrthoDB" id="2530521at2759"/>
<proteinExistence type="inferred from homology"/>
<dbReference type="FunFam" id="3.10.50.40:FF:000010">
    <property type="entry name" value="Peptidyl-prolyl cis-trans isomerase Pin1"/>
    <property type="match status" value="1"/>
</dbReference>
<name>A0A2P6VPN5_9CHLO</name>
<dbReference type="STRING" id="554055.A0A2P6VPN5"/>
<evidence type="ECO:0000256" key="7">
    <source>
        <dbReference type="ARBA" id="ARBA00067941"/>
    </source>
</evidence>
<evidence type="ECO:0000256" key="5">
    <source>
        <dbReference type="ARBA" id="ARBA00023235"/>
    </source>
</evidence>
<evidence type="ECO:0000259" key="11">
    <source>
        <dbReference type="PROSITE" id="PS50198"/>
    </source>
</evidence>
<keyword evidence="5 10" id="KW-0413">Isomerase</keyword>
<evidence type="ECO:0000313" key="13">
    <source>
        <dbReference type="Proteomes" id="UP000239649"/>
    </source>
</evidence>
<comment type="catalytic activity">
    <reaction evidence="1">
        <text>[protein]-peptidylproline (omega=180) = [protein]-peptidylproline (omega=0)</text>
        <dbReference type="Rhea" id="RHEA:16237"/>
        <dbReference type="Rhea" id="RHEA-COMP:10747"/>
        <dbReference type="Rhea" id="RHEA-COMP:10748"/>
        <dbReference type="ChEBI" id="CHEBI:83833"/>
        <dbReference type="ChEBI" id="CHEBI:83834"/>
        <dbReference type="EC" id="5.2.1.8"/>
    </reaction>
</comment>
<sequence length="985" mass="103692">MAQQVRASHLLVKHRGSRRPASWKEPVVTRSEEEALAMVQAFRAQIAASPDVPSAFASLASTESHCGSARAGGDLGWFGPGQMQKAFEDATFALAVGELSQPIHTDSGVHIILRTSRPQQQLRSFSVTMASALAVQAAVVPLAAAAPQQRAQARAAVPRPAAARRAVAAHVAAPTRQTALESAPVASPAQLPELITKEAVRALEAELDNGASIAALRRFNDNLAALPAHSWESKLRPVMHELAYNLESFNPAFTAVLLRVQQTIGQSDYVRRDTALYNLIQPLAGEYGMHNNEAQARTHRELFSIFYADLMKEPLEALLAAAPRPPAAELFFSQMMRDLEGSGDAMQRACYAMGYNLAIEYLADYEKTWMLDSFRALDARVLAPAGRPLSEWVFLEVHAEGEAEHAAIGHDAVVSFVPAGEEATLRRAMLDHDRDMAAFYNHLADLLHSMGTSAAGPPPPPASAALQASTCPGVFFGAAAEVTVTTDYDYTTEGVFRPGLENTPPQSATCTSTGLGAPTAAASWRLQITLCGASPCTGGAAWQASFPACSASQGPSCTLAPIGDAEFTGSEHITYYSLQVPNAWLGGDTYYHVGCFFLCNGTDALTTPIPRSNQGTSLTVGGWKNKGPVCCPSLPTTLGCSPVTQYPPQSPPDFTVGTLNGYTCEQMTALAGVEGGGYGKLSRGLATFLLNLANGAAASNCTCLSVAQQLVGDYDLYLNPTQYGTCPDGGTCPIIGKSDSQIDGYATCLFLQWTDGSTAGDCNNVLVRPPPGKRPPPAQAAMVGDPHWRGFNYTGGPWELFKGAAGGTYSLYHDGRGARLDALFGAGGRDGGTFIRSITFTRGANSVTASLVNIGQDWVLQVVANRRRLAALQSATLAGGGVVQATPSKRGRPAGVVITLPYLRIAVLQRDPFRPGQLANARYGSWLDVYLTVLAPLPPPVKGILGSTYAPPRNGAAGSGQAGAAGAASGGAFVPQTAALTFLAA</sequence>
<dbReference type="Gene3D" id="3.10.50.40">
    <property type="match status" value="1"/>
</dbReference>
<dbReference type="Gene3D" id="1.20.910.10">
    <property type="entry name" value="Heme oxygenase-like"/>
    <property type="match status" value="1"/>
</dbReference>
<evidence type="ECO:0000256" key="8">
    <source>
        <dbReference type="ARBA" id="ARBA00068734"/>
    </source>
</evidence>
<dbReference type="InterPro" id="IPR046357">
    <property type="entry name" value="PPIase_dom_sf"/>
</dbReference>